<name>A0A2S3VY05_9PROT</name>
<organism evidence="1 2">
    <name type="scientific">Novacetimonas maltaceti</name>
    <dbReference type="NCBI Taxonomy" id="1203393"/>
    <lineage>
        <taxon>Bacteria</taxon>
        <taxon>Pseudomonadati</taxon>
        <taxon>Pseudomonadota</taxon>
        <taxon>Alphaproteobacteria</taxon>
        <taxon>Acetobacterales</taxon>
        <taxon>Acetobacteraceae</taxon>
        <taxon>Novacetimonas</taxon>
    </lineage>
</organism>
<comment type="caution">
    <text evidence="1">The sequence shown here is derived from an EMBL/GenBank/DDBJ whole genome shotgun (WGS) entry which is preliminary data.</text>
</comment>
<dbReference type="Proteomes" id="UP000237344">
    <property type="component" value="Unassembled WGS sequence"/>
</dbReference>
<keyword evidence="2" id="KW-1185">Reference proteome</keyword>
<gene>
    <name evidence="1" type="ORF">KMAL_32120</name>
</gene>
<evidence type="ECO:0000313" key="1">
    <source>
        <dbReference type="EMBL" id="POF61173.1"/>
    </source>
</evidence>
<evidence type="ECO:0000313" key="2">
    <source>
        <dbReference type="Proteomes" id="UP000237344"/>
    </source>
</evidence>
<accession>A0A2S3VY05</accession>
<proteinExistence type="predicted"/>
<protein>
    <submittedName>
        <fullName evidence="1">Uncharacterized protein</fullName>
    </submittedName>
</protein>
<reference evidence="1 2" key="1">
    <citation type="submission" date="2018-01" db="EMBL/GenBank/DDBJ databases">
        <title>Draft Genome Sequence of Komagataeibacter maltaceti LMG 1529, a Vinegar Producing Acetic Acid Bacterium Isolated from Malt Vinegar Brewery Acetifiers.</title>
        <authorList>
            <person name="Zhang Q."/>
            <person name="Hollensteiner J."/>
            <person name="Poehlein A."/>
            <person name="Daniel R."/>
        </authorList>
    </citation>
    <scope>NUCLEOTIDE SEQUENCE [LARGE SCALE GENOMIC DNA]</scope>
    <source>
        <strain evidence="1 2">LMG 1529</strain>
    </source>
</reference>
<dbReference type="AlphaFoldDB" id="A0A2S3VY05"/>
<sequence length="59" mass="6371">MGVWDDAATRAVPISGRPMHRPDIPPVVRRFPVADFALNGPCDPQATLADGFDIGRVVE</sequence>
<dbReference type="EMBL" id="POTC01000113">
    <property type="protein sequence ID" value="POF61173.1"/>
    <property type="molecule type" value="Genomic_DNA"/>
</dbReference>